<proteinExistence type="predicted"/>
<protein>
    <submittedName>
        <fullName evidence="2">Uncharacterized protein</fullName>
    </submittedName>
</protein>
<dbReference type="EMBL" id="CAJOBH010184009">
    <property type="protein sequence ID" value="CAF4946794.1"/>
    <property type="molecule type" value="Genomic_DNA"/>
</dbReference>
<reference evidence="2" key="1">
    <citation type="submission" date="2021-02" db="EMBL/GenBank/DDBJ databases">
        <authorList>
            <person name="Nowell W R."/>
        </authorList>
    </citation>
    <scope>NUCLEOTIDE SEQUENCE</scope>
</reference>
<accession>A0A8S3CR60</accession>
<feature type="non-terminal residue" evidence="2">
    <location>
        <position position="1"/>
    </location>
</feature>
<feature type="region of interest" description="Disordered" evidence="1">
    <location>
        <begin position="1"/>
        <end position="40"/>
    </location>
</feature>
<name>A0A8S3CR60_9BILA</name>
<comment type="caution">
    <text evidence="2">The sequence shown here is derived from an EMBL/GenBank/DDBJ whole genome shotgun (WGS) entry which is preliminary data.</text>
</comment>
<dbReference type="EMBL" id="CAJOBJ010254365">
    <property type="protein sequence ID" value="CAF5100132.1"/>
    <property type="molecule type" value="Genomic_DNA"/>
</dbReference>
<organism evidence="2 4">
    <name type="scientific">Rotaria magnacalcarata</name>
    <dbReference type="NCBI Taxonomy" id="392030"/>
    <lineage>
        <taxon>Eukaryota</taxon>
        <taxon>Metazoa</taxon>
        <taxon>Spiralia</taxon>
        <taxon>Gnathifera</taxon>
        <taxon>Rotifera</taxon>
        <taxon>Eurotatoria</taxon>
        <taxon>Bdelloidea</taxon>
        <taxon>Philodinida</taxon>
        <taxon>Philodinidae</taxon>
        <taxon>Rotaria</taxon>
    </lineage>
</organism>
<evidence type="ECO:0000313" key="4">
    <source>
        <dbReference type="Proteomes" id="UP000681967"/>
    </source>
</evidence>
<evidence type="ECO:0000256" key="1">
    <source>
        <dbReference type="SAM" id="MobiDB-lite"/>
    </source>
</evidence>
<feature type="compositionally biased region" description="Polar residues" evidence="1">
    <location>
        <begin position="16"/>
        <end position="40"/>
    </location>
</feature>
<dbReference type="Proteomes" id="UP000681967">
    <property type="component" value="Unassembled WGS sequence"/>
</dbReference>
<evidence type="ECO:0000313" key="2">
    <source>
        <dbReference type="EMBL" id="CAF4946794.1"/>
    </source>
</evidence>
<feature type="region of interest" description="Disordered" evidence="1">
    <location>
        <begin position="52"/>
        <end position="76"/>
    </location>
</feature>
<feature type="compositionally biased region" description="Basic and acidic residues" evidence="1">
    <location>
        <begin position="1"/>
        <end position="15"/>
    </location>
</feature>
<sequence>PELSRSRSTRDDIRNRSTNSRQNPSYHHSHSTSSAMTRTAKMQSHILRRLASMSTSNFSNRSTDSTNENHSEQSSLSQILFDLSSIPTDLSNAIESNDPERLRLVIEEALARLQSDKTLNDNSNLINSISQRKSVSTPDISNDETIFSVSSTEQASSANYLFPSSDSTDHIDDLMEGFSDQISQQYEVLVEESSMEPKISLDSLTSSERSLTPTPSNTDNRLEIHEVTNETIIVSKDEANSTNATNELIQAISSTTESGTYDAFIFVLLRLTWVKFMA</sequence>
<evidence type="ECO:0000313" key="3">
    <source>
        <dbReference type="EMBL" id="CAF5100132.1"/>
    </source>
</evidence>
<dbReference type="Proteomes" id="UP000681720">
    <property type="component" value="Unassembled WGS sequence"/>
</dbReference>
<gene>
    <name evidence="2" type="ORF">BYL167_LOCUS53846</name>
    <name evidence="3" type="ORF">GIL414_LOCUS62681</name>
</gene>
<dbReference type="AlphaFoldDB" id="A0A8S3CR60"/>